<keyword evidence="3 6" id="KW-0812">Transmembrane</keyword>
<dbReference type="Pfam" id="PF02706">
    <property type="entry name" value="Wzz"/>
    <property type="match status" value="1"/>
</dbReference>
<protein>
    <submittedName>
        <fullName evidence="9">OtnB protein</fullName>
    </submittedName>
</protein>
<evidence type="ECO:0000256" key="5">
    <source>
        <dbReference type="ARBA" id="ARBA00023136"/>
    </source>
</evidence>
<dbReference type="InterPro" id="IPR050445">
    <property type="entry name" value="Bact_polysacc_biosynth/exp"/>
</dbReference>
<evidence type="ECO:0000313" key="9">
    <source>
        <dbReference type="EMBL" id="QFF90642.1"/>
    </source>
</evidence>
<feature type="transmembrane region" description="Helical" evidence="6">
    <location>
        <begin position="298"/>
        <end position="321"/>
    </location>
</feature>
<feature type="transmembrane region" description="Helical" evidence="6">
    <location>
        <begin position="42"/>
        <end position="60"/>
    </location>
</feature>
<feature type="domain" description="Polysaccharide chain length determinant N-terminal" evidence="7">
    <location>
        <begin position="27"/>
        <end position="128"/>
    </location>
</feature>
<dbReference type="InterPro" id="IPR032807">
    <property type="entry name" value="GNVR"/>
</dbReference>
<evidence type="ECO:0000259" key="8">
    <source>
        <dbReference type="Pfam" id="PF13807"/>
    </source>
</evidence>
<dbReference type="InterPro" id="IPR003856">
    <property type="entry name" value="LPS_length_determ_N"/>
</dbReference>
<dbReference type="EMBL" id="MK473656">
    <property type="protein sequence ID" value="QFF90642.1"/>
    <property type="molecule type" value="Genomic_DNA"/>
</dbReference>
<keyword evidence="2" id="KW-1003">Cell membrane</keyword>
<dbReference type="PANTHER" id="PTHR32309">
    <property type="entry name" value="TYROSINE-PROTEIN KINASE"/>
    <property type="match status" value="1"/>
</dbReference>
<dbReference type="GO" id="GO:0005886">
    <property type="term" value="C:plasma membrane"/>
    <property type="evidence" value="ECO:0007669"/>
    <property type="project" value="UniProtKB-SubCell"/>
</dbReference>
<keyword evidence="4 6" id="KW-1133">Transmembrane helix</keyword>
<evidence type="ECO:0000256" key="6">
    <source>
        <dbReference type="SAM" id="Phobius"/>
    </source>
</evidence>
<dbReference type="GO" id="GO:0004713">
    <property type="term" value="F:protein tyrosine kinase activity"/>
    <property type="evidence" value="ECO:0007669"/>
    <property type="project" value="TreeGrafter"/>
</dbReference>
<sequence>MNMNQDKHPQVASPSSRFDLSDDLNQSVDIREILKAIYSGKLYITFVTIAFCILSVFFALSRPDIYQADALLSPAENSSSSSLSQMAGQFGGIAALAGVNLNAGESSQTELAVQVMQSRKFIESFISKHDLLIPIMAVNNWDIGSGSLNIDADIYNEDTKEWLRDSKGLRVAKPSTLEAYEIFIKDIFQVAQDKDSGLYRITVNYYSPYVAKEWVDWLVADINEVMRNRTIEETTKNLKYLSDQLVKTPITEMQSTFYKLIEEQTKSLMLAEAQEEFVFKVVDPAVVPELKSKPKRSLIVIVGTFMGFMLGLALVLIRYAIVKNRSESSEINQGNY</sequence>
<dbReference type="PANTHER" id="PTHR32309:SF13">
    <property type="entry name" value="FERRIC ENTEROBACTIN TRANSPORT PROTEIN FEPE"/>
    <property type="match status" value="1"/>
</dbReference>
<evidence type="ECO:0000256" key="1">
    <source>
        <dbReference type="ARBA" id="ARBA00004651"/>
    </source>
</evidence>
<comment type="subcellular location">
    <subcellularLocation>
        <location evidence="1">Cell membrane</location>
        <topology evidence="1">Multi-pass membrane protein</topology>
    </subcellularLocation>
</comment>
<evidence type="ECO:0000256" key="4">
    <source>
        <dbReference type="ARBA" id="ARBA00022989"/>
    </source>
</evidence>
<name>A0A5P5X605_VIBPH</name>
<dbReference type="Pfam" id="PF13807">
    <property type="entry name" value="GNVR"/>
    <property type="match status" value="1"/>
</dbReference>
<evidence type="ECO:0000256" key="2">
    <source>
        <dbReference type="ARBA" id="ARBA00022475"/>
    </source>
</evidence>
<evidence type="ECO:0000256" key="3">
    <source>
        <dbReference type="ARBA" id="ARBA00022692"/>
    </source>
</evidence>
<organism evidence="9">
    <name type="scientific">Vibrio parahaemolyticus</name>
    <dbReference type="NCBI Taxonomy" id="670"/>
    <lineage>
        <taxon>Bacteria</taxon>
        <taxon>Pseudomonadati</taxon>
        <taxon>Pseudomonadota</taxon>
        <taxon>Gammaproteobacteria</taxon>
        <taxon>Vibrionales</taxon>
        <taxon>Vibrionaceae</taxon>
        <taxon>Vibrio</taxon>
    </lineage>
</organism>
<dbReference type="AlphaFoldDB" id="A0A5P5X605"/>
<reference evidence="9" key="1">
    <citation type="journal article" date="2019" name="Int. J. Food Microbiol.">
        <title>Developing a novel molecular serotyping system based on capsular polysaccharide synthesis gene clusters of Vibrio parahaemolyticus.</title>
        <authorList>
            <person name="Pang Y."/>
            <person name="Guo X."/>
            <person name="Tian X."/>
            <person name="Liu F."/>
            <person name="Wang L."/>
            <person name="Wu J."/>
            <person name="Zhang S."/>
            <person name="Li S."/>
            <person name="Liu B."/>
        </authorList>
    </citation>
    <scope>NUCLEOTIDE SEQUENCE</scope>
    <source>
        <strain evidence="9">G3501</strain>
    </source>
</reference>
<accession>A0A5P5X605</accession>
<keyword evidence="5 6" id="KW-0472">Membrane</keyword>
<evidence type="ECO:0000259" key="7">
    <source>
        <dbReference type="Pfam" id="PF02706"/>
    </source>
</evidence>
<feature type="domain" description="Tyrosine-protein kinase G-rich" evidence="8">
    <location>
        <begin position="255"/>
        <end position="319"/>
    </location>
</feature>
<gene>
    <name evidence="9" type="primary">wzz</name>
</gene>
<dbReference type="RefSeq" id="WP_029786799.1">
    <property type="nucleotide sequence ID" value="NZ_CP023710.1"/>
</dbReference>
<proteinExistence type="predicted"/>